<feature type="binding site" evidence="10">
    <location>
        <begin position="371"/>
        <end position="376"/>
    </location>
    <ligand>
        <name>a peptide</name>
        <dbReference type="ChEBI" id="CHEBI:60466"/>
    </ligand>
</feature>
<comment type="similarity">
    <text evidence="2">Belongs to the peptidase M1 family.</text>
</comment>
<dbReference type="InterPro" id="IPR034015">
    <property type="entry name" value="M1_LTA4H"/>
</dbReference>
<keyword evidence="3" id="KW-0963">Cytoplasm</keyword>
<dbReference type="SUPFAM" id="SSF48371">
    <property type="entry name" value="ARM repeat"/>
    <property type="match status" value="1"/>
</dbReference>
<dbReference type="OMA" id="FPGNHHP"/>
<evidence type="ECO:0000256" key="10">
    <source>
        <dbReference type="PIRSR" id="PIRSR634015-2"/>
    </source>
</evidence>
<comment type="cofactor">
    <cofactor evidence="11">
        <name>Zn(2+)</name>
        <dbReference type="ChEBI" id="CHEBI:29105"/>
    </cofactor>
    <text evidence="11">Binds 1 zinc ion per subunit.</text>
</comment>
<dbReference type="GO" id="GO:0008270">
    <property type="term" value="F:zinc ion binding"/>
    <property type="evidence" value="ECO:0007669"/>
    <property type="project" value="InterPro"/>
</dbReference>
<feature type="binding site" evidence="10">
    <location>
        <begin position="239"/>
        <end position="241"/>
    </location>
    <ligand>
        <name>a peptide</name>
        <dbReference type="ChEBI" id="CHEBI:60466"/>
    </ligand>
</feature>
<dbReference type="InterPro" id="IPR014782">
    <property type="entry name" value="Peptidase_M1_dom"/>
</dbReference>
<evidence type="ECO:0000256" key="8">
    <source>
        <dbReference type="ARBA" id="ARBA00023049"/>
    </source>
</evidence>
<dbReference type="STRING" id="2769.R7QT00"/>
<keyword evidence="8" id="KW-0482">Metalloprotease</keyword>
<dbReference type="AlphaFoldDB" id="R7QT00"/>
<dbReference type="Gene3D" id="1.10.390.10">
    <property type="entry name" value="Neutral Protease Domain 2"/>
    <property type="match status" value="1"/>
</dbReference>
<feature type="region of interest" description="Disordered" evidence="12">
    <location>
        <begin position="21"/>
        <end position="40"/>
    </location>
</feature>
<dbReference type="PhylomeDB" id="R7QT00"/>
<name>R7QT00_CHOCR</name>
<dbReference type="Gene3D" id="1.25.40.320">
    <property type="entry name" value="Peptidase M1, leukotriene A4 hydrolase/aminopeptidase C-terminal domain"/>
    <property type="match status" value="1"/>
</dbReference>
<dbReference type="Pfam" id="PF17900">
    <property type="entry name" value="Peptidase_M1_N"/>
    <property type="match status" value="1"/>
</dbReference>
<keyword evidence="6" id="KW-0378">Hydrolase</keyword>
<dbReference type="InterPro" id="IPR015211">
    <property type="entry name" value="Peptidase_M1_C"/>
</dbReference>
<dbReference type="InterPro" id="IPR045357">
    <property type="entry name" value="Aminopeptidase_N-like_N"/>
</dbReference>
<dbReference type="SUPFAM" id="SSF55486">
    <property type="entry name" value="Metalloproteases ('zincins'), catalytic domain"/>
    <property type="match status" value="1"/>
</dbReference>
<feature type="active site" description="Proton acceptor" evidence="9">
    <location>
        <position position="401"/>
    </location>
</feature>
<dbReference type="EMBL" id="HG002260">
    <property type="protein sequence ID" value="CDF40858.1"/>
    <property type="molecule type" value="Genomic_DNA"/>
</dbReference>
<feature type="binding site" evidence="11">
    <location>
        <position position="423"/>
    </location>
    <ligand>
        <name>Zn(2+)</name>
        <dbReference type="ChEBI" id="CHEBI:29105"/>
        <note>catalytic</note>
    </ligand>
</feature>
<protein>
    <recommendedName>
        <fullName evidence="13">Peptidase M1 leukotriene A4 hydrolase/aminopeptidase C-terminal domain-containing protein</fullName>
    </recommendedName>
</protein>
<feature type="active site" description="Proton donor" evidence="9">
    <location>
        <position position="489"/>
    </location>
</feature>
<feature type="binding site" evidence="11">
    <location>
        <position position="404"/>
    </location>
    <ligand>
        <name>Zn(2+)</name>
        <dbReference type="ChEBI" id="CHEBI:29105"/>
        <note>catalytic</note>
    </ligand>
</feature>
<evidence type="ECO:0000256" key="5">
    <source>
        <dbReference type="ARBA" id="ARBA00022723"/>
    </source>
</evidence>
<evidence type="ECO:0000256" key="2">
    <source>
        <dbReference type="ARBA" id="ARBA00010136"/>
    </source>
</evidence>
<dbReference type="CDD" id="cd09599">
    <property type="entry name" value="M1_LTA4H"/>
    <property type="match status" value="1"/>
</dbReference>
<dbReference type="PANTHER" id="PTHR45726:SF3">
    <property type="entry name" value="LEUKOTRIENE A-4 HYDROLASE"/>
    <property type="match status" value="1"/>
</dbReference>
<proteinExistence type="inferred from homology"/>
<organism evidence="14 15">
    <name type="scientific">Chondrus crispus</name>
    <name type="common">Carrageen Irish moss</name>
    <name type="synonym">Polymorpha crispa</name>
    <dbReference type="NCBI Taxonomy" id="2769"/>
    <lineage>
        <taxon>Eukaryota</taxon>
        <taxon>Rhodophyta</taxon>
        <taxon>Florideophyceae</taxon>
        <taxon>Rhodymeniophycidae</taxon>
        <taxon>Gigartinales</taxon>
        <taxon>Gigartinaceae</taxon>
        <taxon>Chondrus</taxon>
    </lineage>
</organism>
<keyword evidence="4" id="KW-0645">Protease</keyword>
<feature type="region of interest" description="Disordered" evidence="12">
    <location>
        <begin position="85"/>
        <end position="106"/>
    </location>
</feature>
<dbReference type="Pfam" id="PF01433">
    <property type="entry name" value="Peptidase_M1"/>
    <property type="match status" value="1"/>
</dbReference>
<evidence type="ECO:0000259" key="13">
    <source>
        <dbReference type="SMART" id="SM01263"/>
    </source>
</evidence>
<reference evidence="15" key="1">
    <citation type="journal article" date="2013" name="Proc. Natl. Acad. Sci. U.S.A.">
        <title>Genome structure and metabolic features in the red seaweed Chondrus crispus shed light on evolution of the Archaeplastida.</title>
        <authorList>
            <person name="Collen J."/>
            <person name="Porcel B."/>
            <person name="Carre W."/>
            <person name="Ball S.G."/>
            <person name="Chaparro C."/>
            <person name="Tonon T."/>
            <person name="Barbeyron T."/>
            <person name="Michel G."/>
            <person name="Noel B."/>
            <person name="Valentin K."/>
            <person name="Elias M."/>
            <person name="Artiguenave F."/>
            <person name="Arun A."/>
            <person name="Aury J.M."/>
            <person name="Barbosa-Neto J.F."/>
            <person name="Bothwell J.H."/>
            <person name="Bouget F.Y."/>
            <person name="Brillet L."/>
            <person name="Cabello-Hurtado F."/>
            <person name="Capella-Gutierrez S."/>
            <person name="Charrier B."/>
            <person name="Cladiere L."/>
            <person name="Cock J.M."/>
            <person name="Coelho S.M."/>
            <person name="Colleoni C."/>
            <person name="Czjzek M."/>
            <person name="Da Silva C."/>
            <person name="Delage L."/>
            <person name="Denoeud F."/>
            <person name="Deschamps P."/>
            <person name="Dittami S.M."/>
            <person name="Gabaldon T."/>
            <person name="Gachon C.M."/>
            <person name="Groisillier A."/>
            <person name="Herve C."/>
            <person name="Jabbari K."/>
            <person name="Katinka M."/>
            <person name="Kloareg B."/>
            <person name="Kowalczyk N."/>
            <person name="Labadie K."/>
            <person name="Leblanc C."/>
            <person name="Lopez P.J."/>
            <person name="McLachlan D.H."/>
            <person name="Meslet-Cladiere L."/>
            <person name="Moustafa A."/>
            <person name="Nehr Z."/>
            <person name="Nyvall Collen P."/>
            <person name="Panaud O."/>
            <person name="Partensky F."/>
            <person name="Poulain J."/>
            <person name="Rensing S.A."/>
            <person name="Rousvoal S."/>
            <person name="Samson G."/>
            <person name="Symeonidi A."/>
            <person name="Weissenbach J."/>
            <person name="Zambounis A."/>
            <person name="Wincker P."/>
            <person name="Boyen C."/>
        </authorList>
    </citation>
    <scope>NUCLEOTIDE SEQUENCE [LARGE SCALE GENOMIC DNA]</scope>
    <source>
        <strain evidence="15">cv. Stackhouse</strain>
    </source>
</reference>
<keyword evidence="15" id="KW-1185">Reference proteome</keyword>
<dbReference type="PANTHER" id="PTHR45726">
    <property type="entry name" value="LEUKOTRIENE A-4 HYDROLASE"/>
    <property type="match status" value="1"/>
</dbReference>
<evidence type="ECO:0000313" key="15">
    <source>
        <dbReference type="Proteomes" id="UP000012073"/>
    </source>
</evidence>
<evidence type="ECO:0000256" key="9">
    <source>
        <dbReference type="PIRSR" id="PIRSR634015-1"/>
    </source>
</evidence>
<dbReference type="Pfam" id="PF09127">
    <property type="entry name" value="Leuk-A4-hydro_C"/>
    <property type="match status" value="1"/>
</dbReference>
<dbReference type="InterPro" id="IPR016024">
    <property type="entry name" value="ARM-type_fold"/>
</dbReference>
<evidence type="ECO:0000256" key="12">
    <source>
        <dbReference type="SAM" id="MobiDB-lite"/>
    </source>
</evidence>
<dbReference type="RefSeq" id="XP_005711152.1">
    <property type="nucleotide sequence ID" value="XM_005711095.1"/>
</dbReference>
<dbReference type="FunFam" id="3.30.2010.30:FF:000001">
    <property type="entry name" value="Leukotriene A(4) hydrolase"/>
    <property type="match status" value="1"/>
</dbReference>
<sequence>MSEDLMHRADARFEICQESRTRTHIQGPKSHFHSSFRAPQHRSTNLARNLRKRQGSLIFSHFRNSKLYIGLVLPVPSVVMPSDFPETHPPLPTDRVKPPQPSFRDPASHSYPGLHFTDQLHLDLHLDPTSKTITAKAFYRFLVLDAASEVLTLDVRSLDIDTIRSPSHPDPLSYTISNESSPIGGALQVSLPPQLRVTPLQLEITYTTSGTGAPHPAGGAMDWLSTSPATADAPFGFTQCQAIHARSIVPCQDTPAVKAPYSALVSIAAPFDTLPIVMSAQRVPLHQGDRANASRFECNVPIPSYLIAFAFGKLEWRKLSSRCAVWALPSVVEKAKWEFENVEQMLQVAEEVAGRYVWGRYDLLVLPPSFPYGGMENPFLTFVTPTLLSGDRSLVSVVVHEISHSWAGNLVSCQDWRHLWVNEGFTVKLERRILKRLYGSGREGLDAIAGRQTMNSFIKSLGAGHKYTSLVSKLEAEEDPDDYFSCIPYEKGYSFLSWLEYCVERETGEDFHEFLRTYFTKNRYQSSTSVDFIHLFKEKFPEVGDKIDFDTWLHGVGQCPDLAPVDTSLVDAATDLARNWLTLFVEFPEDSEDAKSLIEKNLRVRPSEFQKWDPKQKLCFLYELRAGIDAAEEGDEVNWNARAARIMDTLYDMGSYRNSEIRFAWVRLALLAGYFEIIENVKEFVSSQGRMKFVRPLFNDLHKVYPKGTLAKELFATVKPSYHSIALKMIERDLSIEHS</sequence>
<dbReference type="Gramene" id="CDF40858">
    <property type="protein sequence ID" value="CDF40858"/>
    <property type="gene ID" value="CHC_T00007495001"/>
</dbReference>
<gene>
    <name evidence="14" type="ORF">CHC_T00007495001</name>
</gene>
<comment type="subcellular location">
    <subcellularLocation>
        <location evidence="1">Cytoplasm</location>
    </subcellularLocation>
</comment>
<dbReference type="InterPro" id="IPR001930">
    <property type="entry name" value="Peptidase_M1"/>
</dbReference>
<dbReference type="SMART" id="SM01263">
    <property type="entry name" value="Leuk-A4-hydro_C"/>
    <property type="match status" value="1"/>
</dbReference>
<dbReference type="PRINTS" id="PR00756">
    <property type="entry name" value="ALADIPTASE"/>
</dbReference>
<accession>R7QT00</accession>
<dbReference type="GeneID" id="17318901"/>
<feature type="domain" description="Peptidase M1 leukotriene A4 hydrolase/aminopeptidase C-terminal" evidence="13">
    <location>
        <begin position="568"/>
        <end position="734"/>
    </location>
</feature>
<dbReference type="InterPro" id="IPR049980">
    <property type="entry name" value="LTA4H_cat"/>
</dbReference>
<evidence type="ECO:0000256" key="11">
    <source>
        <dbReference type="PIRSR" id="PIRSR634015-3"/>
    </source>
</evidence>
<keyword evidence="5 11" id="KW-0479">Metal-binding</keyword>
<dbReference type="Gene3D" id="3.30.2010.30">
    <property type="match status" value="1"/>
</dbReference>
<evidence type="ECO:0000256" key="7">
    <source>
        <dbReference type="ARBA" id="ARBA00022833"/>
    </source>
</evidence>
<dbReference type="InterPro" id="IPR042097">
    <property type="entry name" value="Aminopeptidase_N-like_N_sf"/>
</dbReference>
<feature type="binding site" evidence="10">
    <location>
        <begin position="690"/>
        <end position="692"/>
    </location>
    <ligand>
        <name>a peptide</name>
        <dbReference type="ChEBI" id="CHEBI:60466"/>
    </ligand>
</feature>
<evidence type="ECO:0000256" key="3">
    <source>
        <dbReference type="ARBA" id="ARBA00022490"/>
    </source>
</evidence>
<keyword evidence="7 11" id="KW-0862">Zinc</keyword>
<dbReference type="GO" id="GO:0006508">
    <property type="term" value="P:proteolysis"/>
    <property type="evidence" value="ECO:0007669"/>
    <property type="project" value="UniProtKB-KW"/>
</dbReference>
<dbReference type="InterPro" id="IPR038502">
    <property type="entry name" value="M1_LTA-4_hydro/amino_C_sf"/>
</dbReference>
<evidence type="ECO:0000256" key="4">
    <source>
        <dbReference type="ARBA" id="ARBA00022670"/>
    </source>
</evidence>
<dbReference type="Gene3D" id="2.60.40.1730">
    <property type="entry name" value="tricorn interacting facor f3 domain"/>
    <property type="match status" value="1"/>
</dbReference>
<evidence type="ECO:0000256" key="1">
    <source>
        <dbReference type="ARBA" id="ARBA00004496"/>
    </source>
</evidence>
<dbReference type="GO" id="GO:0005829">
    <property type="term" value="C:cytosol"/>
    <property type="evidence" value="ECO:0007669"/>
    <property type="project" value="TreeGrafter"/>
</dbReference>
<dbReference type="OrthoDB" id="79562at2759"/>
<dbReference type="GO" id="GO:0008237">
    <property type="term" value="F:metallopeptidase activity"/>
    <property type="evidence" value="ECO:0007669"/>
    <property type="project" value="UniProtKB-KW"/>
</dbReference>
<dbReference type="KEGG" id="ccp:CHC_T00007495001"/>
<evidence type="ECO:0000313" key="14">
    <source>
        <dbReference type="EMBL" id="CDF40858.1"/>
    </source>
</evidence>
<evidence type="ECO:0000256" key="6">
    <source>
        <dbReference type="ARBA" id="ARBA00022801"/>
    </source>
</evidence>
<feature type="binding site" evidence="11">
    <location>
        <position position="400"/>
    </location>
    <ligand>
        <name>Zn(2+)</name>
        <dbReference type="ChEBI" id="CHEBI:29105"/>
        <note>catalytic</note>
    </ligand>
</feature>
<dbReference type="InterPro" id="IPR027268">
    <property type="entry name" value="Peptidase_M4/M1_CTD_sf"/>
</dbReference>
<dbReference type="SUPFAM" id="SSF63737">
    <property type="entry name" value="Leukotriene A4 hydrolase N-terminal domain"/>
    <property type="match status" value="1"/>
</dbReference>
<dbReference type="Proteomes" id="UP000012073">
    <property type="component" value="Unassembled WGS sequence"/>
</dbReference>